<dbReference type="EMBL" id="JBHUIM010000001">
    <property type="protein sequence ID" value="MFD2246789.1"/>
    <property type="molecule type" value="Genomic_DNA"/>
</dbReference>
<keyword evidence="2" id="KW-1185">Reference proteome</keyword>
<proteinExistence type="predicted"/>
<comment type="caution">
    <text evidence="1">The sequence shown here is derived from an EMBL/GenBank/DDBJ whole genome shotgun (WGS) entry which is preliminary data.</text>
</comment>
<evidence type="ECO:0000313" key="1">
    <source>
        <dbReference type="EMBL" id="MFD2246789.1"/>
    </source>
</evidence>
<organism evidence="1 2">
    <name type="scientific">Pontibacter ruber</name>
    <dbReference type="NCBI Taxonomy" id="1343895"/>
    <lineage>
        <taxon>Bacteria</taxon>
        <taxon>Pseudomonadati</taxon>
        <taxon>Bacteroidota</taxon>
        <taxon>Cytophagia</taxon>
        <taxon>Cytophagales</taxon>
        <taxon>Hymenobacteraceae</taxon>
        <taxon>Pontibacter</taxon>
    </lineage>
</organism>
<reference evidence="2" key="1">
    <citation type="journal article" date="2019" name="Int. J. Syst. Evol. Microbiol.">
        <title>The Global Catalogue of Microorganisms (GCM) 10K type strain sequencing project: providing services to taxonomists for standard genome sequencing and annotation.</title>
        <authorList>
            <consortium name="The Broad Institute Genomics Platform"/>
            <consortium name="The Broad Institute Genome Sequencing Center for Infectious Disease"/>
            <person name="Wu L."/>
            <person name="Ma J."/>
        </authorList>
    </citation>
    <scope>NUCLEOTIDE SEQUENCE [LARGE SCALE GENOMIC DNA]</scope>
    <source>
        <strain evidence="2">CGMCC 4.1782</strain>
    </source>
</reference>
<dbReference type="InterPro" id="IPR023393">
    <property type="entry name" value="START-like_dom_sf"/>
</dbReference>
<dbReference type="Proteomes" id="UP001597374">
    <property type="component" value="Unassembled WGS sequence"/>
</dbReference>
<dbReference type="SUPFAM" id="SSF55961">
    <property type="entry name" value="Bet v1-like"/>
    <property type="match status" value="1"/>
</dbReference>
<dbReference type="RefSeq" id="WP_250428567.1">
    <property type="nucleotide sequence ID" value="NZ_JALPRR010000001.1"/>
</dbReference>
<protein>
    <recommendedName>
        <fullName evidence="3">Ligand-binding SRPBCC domain-containing protein</fullName>
    </recommendedName>
</protein>
<evidence type="ECO:0000313" key="2">
    <source>
        <dbReference type="Proteomes" id="UP001597374"/>
    </source>
</evidence>
<evidence type="ECO:0008006" key="3">
    <source>
        <dbReference type="Google" id="ProtNLM"/>
    </source>
</evidence>
<name>A0ABW5CXR6_9BACT</name>
<sequence>MQLHLQTAVQQDYLKVFHAFDEQLFRRLSPPYPRLKLLRFDGSKPGDVVEVELQTGFKSFRWTSLITEESITDTEAYFVDQGQELPPPLRYWHHKHLITKYGSGAIIHDIITYSTGFKLLDLLFYPLMLAQFGMRKPIYRKVFGKV</sequence>
<accession>A0ABW5CXR6</accession>
<gene>
    <name evidence="1" type="ORF">ACFSKP_11025</name>
</gene>
<dbReference type="Gene3D" id="3.30.530.20">
    <property type="match status" value="1"/>
</dbReference>